<dbReference type="InterPro" id="IPR000571">
    <property type="entry name" value="Znf_CCCH"/>
</dbReference>
<accession>A0A6V7VFD1</accession>
<dbReference type="GO" id="GO:0003729">
    <property type="term" value="F:mRNA binding"/>
    <property type="evidence" value="ECO:0007669"/>
    <property type="project" value="InterPro"/>
</dbReference>
<dbReference type="InterPro" id="IPR045877">
    <property type="entry name" value="ZFP36-like"/>
</dbReference>
<evidence type="ECO:0000256" key="2">
    <source>
        <dbReference type="ARBA" id="ARBA00022737"/>
    </source>
</evidence>
<dbReference type="SMART" id="SM00356">
    <property type="entry name" value="ZnF_C3H1"/>
    <property type="match status" value="1"/>
</dbReference>
<keyword evidence="3 5" id="KW-0863">Zinc-finger</keyword>
<gene>
    <name evidence="7" type="ORF">MENT_LOCUS25198</name>
</gene>
<sequence>MSTNHYFLNSFSNNNLGQNHFSTIFERISVDSNNGNHRMNTEVLDKTIALMNVTSQKLKHAVFETSKLMVGEDARGIAKPNPVENNKGGQQKTSLFKTEMCYNFQRSGGQCKYGNGCWFAHTLDELRPVPSHLPATPKFAQLNIFVLQASNALRGALVRTGRATSKNWEDNEGMYYYMENIGQKPHQLSETLLFSPRPSRSLYDAGAEGSSVLRSQRGILQQEQPLIVIDADDGQLMRYGR</sequence>
<dbReference type="PROSITE" id="PS50103">
    <property type="entry name" value="ZF_C3H1"/>
    <property type="match status" value="1"/>
</dbReference>
<dbReference type="Pfam" id="PF00642">
    <property type="entry name" value="zf-CCCH"/>
    <property type="match status" value="1"/>
</dbReference>
<dbReference type="Gene3D" id="4.10.1000.10">
    <property type="entry name" value="Zinc finger, CCCH-type"/>
    <property type="match status" value="1"/>
</dbReference>
<name>A0A6V7VFD1_MELEN</name>
<dbReference type="EMBL" id="CAJEWN010000220">
    <property type="protein sequence ID" value="CAD2173582.1"/>
    <property type="molecule type" value="Genomic_DNA"/>
</dbReference>
<reference evidence="7 8" key="1">
    <citation type="submission" date="2020-08" db="EMBL/GenBank/DDBJ databases">
        <authorList>
            <person name="Koutsovoulos G."/>
            <person name="Danchin GJ E."/>
        </authorList>
    </citation>
    <scope>NUCLEOTIDE SEQUENCE [LARGE SCALE GENOMIC DNA]</scope>
</reference>
<dbReference type="SUPFAM" id="SSF90229">
    <property type="entry name" value="CCCH zinc finger"/>
    <property type="match status" value="1"/>
</dbReference>
<evidence type="ECO:0000313" key="8">
    <source>
        <dbReference type="Proteomes" id="UP000580250"/>
    </source>
</evidence>
<keyword evidence="2" id="KW-0677">Repeat</keyword>
<evidence type="ECO:0000256" key="4">
    <source>
        <dbReference type="ARBA" id="ARBA00022833"/>
    </source>
</evidence>
<evidence type="ECO:0000259" key="6">
    <source>
        <dbReference type="PROSITE" id="PS50103"/>
    </source>
</evidence>
<evidence type="ECO:0000256" key="5">
    <source>
        <dbReference type="PROSITE-ProRule" id="PRU00723"/>
    </source>
</evidence>
<dbReference type="GO" id="GO:0043186">
    <property type="term" value="C:P granule"/>
    <property type="evidence" value="ECO:0007669"/>
    <property type="project" value="UniProtKB-ARBA"/>
</dbReference>
<feature type="zinc finger region" description="C3H1-type" evidence="5">
    <location>
        <begin position="95"/>
        <end position="124"/>
    </location>
</feature>
<evidence type="ECO:0000256" key="1">
    <source>
        <dbReference type="ARBA" id="ARBA00022723"/>
    </source>
</evidence>
<dbReference type="Proteomes" id="UP000580250">
    <property type="component" value="Unassembled WGS sequence"/>
</dbReference>
<keyword evidence="1 5" id="KW-0479">Metal-binding</keyword>
<protein>
    <recommendedName>
        <fullName evidence="6">C3H1-type domain-containing protein</fullName>
    </recommendedName>
</protein>
<dbReference type="AlphaFoldDB" id="A0A6V7VFD1"/>
<proteinExistence type="predicted"/>
<dbReference type="GO" id="GO:0008270">
    <property type="term" value="F:zinc ion binding"/>
    <property type="evidence" value="ECO:0007669"/>
    <property type="project" value="UniProtKB-KW"/>
</dbReference>
<dbReference type="FunFam" id="4.10.1000.10:FF:000001">
    <property type="entry name" value="zinc finger CCCH domain-containing protein 15-like"/>
    <property type="match status" value="1"/>
</dbReference>
<organism evidence="7 8">
    <name type="scientific">Meloidogyne enterolobii</name>
    <name type="common">Root-knot nematode worm</name>
    <name type="synonym">Meloidogyne mayaguensis</name>
    <dbReference type="NCBI Taxonomy" id="390850"/>
    <lineage>
        <taxon>Eukaryota</taxon>
        <taxon>Metazoa</taxon>
        <taxon>Ecdysozoa</taxon>
        <taxon>Nematoda</taxon>
        <taxon>Chromadorea</taxon>
        <taxon>Rhabditida</taxon>
        <taxon>Tylenchina</taxon>
        <taxon>Tylenchomorpha</taxon>
        <taxon>Tylenchoidea</taxon>
        <taxon>Meloidogynidae</taxon>
        <taxon>Meloidogyninae</taxon>
        <taxon>Meloidogyne</taxon>
    </lineage>
</organism>
<comment type="caution">
    <text evidence="7">The sequence shown here is derived from an EMBL/GenBank/DDBJ whole genome shotgun (WGS) entry which is preliminary data.</text>
</comment>
<dbReference type="OrthoDB" id="410307at2759"/>
<keyword evidence="4 5" id="KW-0862">Zinc</keyword>
<feature type="domain" description="C3H1-type" evidence="6">
    <location>
        <begin position="95"/>
        <end position="124"/>
    </location>
</feature>
<evidence type="ECO:0000313" key="7">
    <source>
        <dbReference type="EMBL" id="CAD2173582.1"/>
    </source>
</evidence>
<dbReference type="PANTHER" id="PTHR12547">
    <property type="entry name" value="CCCH ZINC FINGER/TIS11-RELATED"/>
    <property type="match status" value="1"/>
</dbReference>
<dbReference type="InterPro" id="IPR036855">
    <property type="entry name" value="Znf_CCCH_sf"/>
</dbReference>
<dbReference type="PANTHER" id="PTHR12547:SF18">
    <property type="entry name" value="PROTEIN TIS11"/>
    <property type="match status" value="1"/>
</dbReference>
<evidence type="ECO:0000256" key="3">
    <source>
        <dbReference type="ARBA" id="ARBA00022771"/>
    </source>
</evidence>